<evidence type="ECO:0000259" key="3">
    <source>
        <dbReference type="Pfam" id="PF04504"/>
    </source>
</evidence>
<dbReference type="OrthoDB" id="661680at2759"/>
<feature type="compositionally biased region" description="Polar residues" evidence="2">
    <location>
        <begin position="1"/>
        <end position="26"/>
    </location>
</feature>
<evidence type="ECO:0000256" key="1">
    <source>
        <dbReference type="ARBA" id="ARBA00010820"/>
    </source>
</evidence>
<evidence type="ECO:0000313" key="5">
    <source>
        <dbReference type="Proteomes" id="UP000245207"/>
    </source>
</evidence>
<keyword evidence="5" id="KW-1185">Reference proteome</keyword>
<dbReference type="GO" id="GO:0005634">
    <property type="term" value="C:nucleus"/>
    <property type="evidence" value="ECO:0007669"/>
    <property type="project" value="TreeGrafter"/>
</dbReference>
<dbReference type="Pfam" id="PF04504">
    <property type="entry name" value="GeBP-like_DBD"/>
    <property type="match status" value="1"/>
</dbReference>
<feature type="domain" description="Glabrous enhancer-binding protein-like DBD" evidence="3">
    <location>
        <begin position="63"/>
        <end position="158"/>
    </location>
</feature>
<gene>
    <name evidence="4" type="ORF">CTI12_AA374490</name>
</gene>
<dbReference type="AlphaFoldDB" id="A0A2U1MJC1"/>
<dbReference type="EMBL" id="PKPP01005118">
    <property type="protein sequence ID" value="PWA61373.1"/>
    <property type="molecule type" value="Genomic_DNA"/>
</dbReference>
<organism evidence="4 5">
    <name type="scientific">Artemisia annua</name>
    <name type="common">Sweet wormwood</name>
    <dbReference type="NCBI Taxonomy" id="35608"/>
    <lineage>
        <taxon>Eukaryota</taxon>
        <taxon>Viridiplantae</taxon>
        <taxon>Streptophyta</taxon>
        <taxon>Embryophyta</taxon>
        <taxon>Tracheophyta</taxon>
        <taxon>Spermatophyta</taxon>
        <taxon>Magnoliopsida</taxon>
        <taxon>eudicotyledons</taxon>
        <taxon>Gunneridae</taxon>
        <taxon>Pentapetalae</taxon>
        <taxon>asterids</taxon>
        <taxon>campanulids</taxon>
        <taxon>Asterales</taxon>
        <taxon>Asteraceae</taxon>
        <taxon>Asteroideae</taxon>
        <taxon>Anthemideae</taxon>
        <taxon>Artemisiinae</taxon>
        <taxon>Artemisia</taxon>
    </lineage>
</organism>
<dbReference type="InterPro" id="IPR007592">
    <property type="entry name" value="GEBP"/>
</dbReference>
<accession>A0A2U1MJC1</accession>
<dbReference type="PANTHER" id="PTHR31662:SF33">
    <property type="entry name" value="DNA-BINDING STOREKEEPER PROTEIN TRANSCRIPTIONAL REGULATOR-LIKE PROTEIN"/>
    <property type="match status" value="1"/>
</dbReference>
<comment type="caution">
    <text evidence="4">The sequence shown here is derived from an EMBL/GenBank/DDBJ whole genome shotgun (WGS) entry which is preliminary data.</text>
</comment>
<feature type="region of interest" description="Disordered" evidence="2">
    <location>
        <begin position="1"/>
        <end position="56"/>
    </location>
</feature>
<dbReference type="STRING" id="35608.A0A2U1MJC1"/>
<protein>
    <recommendedName>
        <fullName evidence="3">Glabrous enhancer-binding protein-like DBD domain-containing protein</fullName>
    </recommendedName>
</protein>
<dbReference type="Proteomes" id="UP000245207">
    <property type="component" value="Unassembled WGS sequence"/>
</dbReference>
<evidence type="ECO:0000256" key="2">
    <source>
        <dbReference type="SAM" id="MobiDB-lite"/>
    </source>
</evidence>
<evidence type="ECO:0000313" key="4">
    <source>
        <dbReference type="EMBL" id="PWA61373.1"/>
    </source>
</evidence>
<sequence length="277" mass="30897">MAGSDPSSESDPNINSLSSKPMNNTEPIRKPRPKNPVSRYSPPPLNTKRKNLDTEPVSKKSMFHRLWSENDEIELLKGMISYIEINGKYPMTDVTSFHEFVKGSLNIDVNNAQIIAKIKRLKAKFKNNVGRTETNGDVGLMLNKHEMAMYDLSLKLWGGDGNRYKKTVNAKREAIGKENNGNLDGLREGDVSVAEVAKNLMNLSGGSGKFGLIGLEVTDEEIVRKGSELVSGSKKLELEKKWKDLKVQELKLFLKKLELLKEHAEIVLDAVKMSGVS</sequence>
<reference evidence="4 5" key="1">
    <citation type="journal article" date="2018" name="Mol. Plant">
        <title>The genome of Artemisia annua provides insight into the evolution of Asteraceae family and artemisinin biosynthesis.</title>
        <authorList>
            <person name="Shen Q."/>
            <person name="Zhang L."/>
            <person name="Liao Z."/>
            <person name="Wang S."/>
            <person name="Yan T."/>
            <person name="Shi P."/>
            <person name="Liu M."/>
            <person name="Fu X."/>
            <person name="Pan Q."/>
            <person name="Wang Y."/>
            <person name="Lv Z."/>
            <person name="Lu X."/>
            <person name="Zhang F."/>
            <person name="Jiang W."/>
            <person name="Ma Y."/>
            <person name="Chen M."/>
            <person name="Hao X."/>
            <person name="Li L."/>
            <person name="Tang Y."/>
            <person name="Lv G."/>
            <person name="Zhou Y."/>
            <person name="Sun X."/>
            <person name="Brodelius P.E."/>
            <person name="Rose J.K.C."/>
            <person name="Tang K."/>
        </authorList>
    </citation>
    <scope>NUCLEOTIDE SEQUENCE [LARGE SCALE GENOMIC DNA]</scope>
    <source>
        <strain evidence="5">cv. Huhao1</strain>
        <tissue evidence="4">Leaf</tissue>
    </source>
</reference>
<name>A0A2U1MJC1_ARTAN</name>
<dbReference type="GO" id="GO:0006355">
    <property type="term" value="P:regulation of DNA-templated transcription"/>
    <property type="evidence" value="ECO:0007669"/>
    <property type="project" value="InterPro"/>
</dbReference>
<dbReference type="InterPro" id="IPR053932">
    <property type="entry name" value="GeBP-like_DBD"/>
</dbReference>
<proteinExistence type="inferred from homology"/>
<dbReference type="PANTHER" id="PTHR31662">
    <property type="entry name" value="BNAANNG10740D PROTEIN-RELATED"/>
    <property type="match status" value="1"/>
</dbReference>
<comment type="similarity">
    <text evidence="1">Belongs to the GeBP family.</text>
</comment>